<dbReference type="EMBL" id="UGRI01000001">
    <property type="protein sequence ID" value="SUA21313.1"/>
    <property type="molecule type" value="Genomic_DNA"/>
</dbReference>
<reference evidence="2" key="1">
    <citation type="submission" date="2018-06" db="EMBL/GenBank/DDBJ databases">
        <authorList>
            <consortium name="Pathogen Informatics"/>
            <person name="Doyle S."/>
        </authorList>
    </citation>
    <scope>NUCLEOTIDE SEQUENCE [LARGE SCALE GENOMIC DNA]</scope>
    <source>
        <strain evidence="2">NCTC11421</strain>
    </source>
</reference>
<sequence length="102" mass="11631">MEGLQIIGLDDPVLQRTYSRMFDADKEAFPSLRITDLSRILRSSIRLPFLQSKPKMHGMRRSAVMQGRRKGRRRQNPRMFPKGSPFQTAQPSAMPAAAFPSI</sequence>
<dbReference type="AlphaFoldDB" id="A0A378VWI6"/>
<evidence type="ECO:0000256" key="1">
    <source>
        <dbReference type="SAM" id="MobiDB-lite"/>
    </source>
</evidence>
<protein>
    <submittedName>
        <fullName evidence="2">Putative cell-division protein</fullName>
    </submittedName>
</protein>
<feature type="region of interest" description="Disordered" evidence="1">
    <location>
        <begin position="56"/>
        <end position="102"/>
    </location>
</feature>
<evidence type="ECO:0000313" key="2">
    <source>
        <dbReference type="EMBL" id="SUA21313.1"/>
    </source>
</evidence>
<name>A0A378VWI6_NEIGO</name>
<gene>
    <name evidence="2" type="ORF">NCTC11421_01366</name>
</gene>
<accession>A0A378VWI6</accession>
<organism evidence="2">
    <name type="scientific">Neisseria gonorrhoeae</name>
    <dbReference type="NCBI Taxonomy" id="485"/>
    <lineage>
        <taxon>Bacteria</taxon>
        <taxon>Pseudomonadati</taxon>
        <taxon>Pseudomonadota</taxon>
        <taxon>Betaproteobacteria</taxon>
        <taxon>Neisseriales</taxon>
        <taxon>Neisseriaceae</taxon>
        <taxon>Neisseria</taxon>
    </lineage>
</organism>
<feature type="compositionally biased region" description="Basic residues" evidence="1">
    <location>
        <begin position="67"/>
        <end position="76"/>
    </location>
</feature>
<proteinExistence type="predicted"/>